<evidence type="ECO:0000256" key="1">
    <source>
        <dbReference type="SAM" id="MobiDB-lite"/>
    </source>
</evidence>
<feature type="region of interest" description="Disordered" evidence="1">
    <location>
        <begin position="1"/>
        <end position="42"/>
    </location>
</feature>
<dbReference type="InterPro" id="IPR007321">
    <property type="entry name" value="Transposase_28"/>
</dbReference>
<dbReference type="AlphaFoldDB" id="A0ABD1SAH8"/>
<keyword evidence="4" id="KW-1185">Reference proteome</keyword>
<dbReference type="PANTHER" id="PTHR31099">
    <property type="entry name" value="OS06G0165300 PROTEIN"/>
    <property type="match status" value="1"/>
</dbReference>
<sequence length="517" mass="57691">MQNESLLSSSSSEVVGEVKQASPASCSSTPSASGSEVSFTIPLKKVGGRKMTDVGVPEMRGSLDKRDAPAVRALDEELRCSAKEASMARSKITTEELEDLRLSYDIPSSVSLRAPGPEERADNPPEGFVAIYEPAMQQGLRLSMHPFFREVLKDWNLDPCQITPNGWGQMVASCLLWVVAEAKRNLIPREFESIYQPCRSSGWYNVSPRPGQKWRMATDSPNKVHNWKERFFFVGGDWEFIPEDPLPHVSILRQFGKLDYGKLPILKKNQGELRSRWDKVRALSSKFMSHNNLLKDDNLLASCGLMEAQDAAPSSTIPSPRLEVDANVPQHPPSSSNLHIDSTTLRDKWKKVVEGTEEVPSQKRKAPTATEGLMCDARKARRTKEGRRSSPSLDGEPERSRNSASSAGQNRCIRISERREGLPASVMEMLPTHPSIVVASVHRYWTSSWEKVAEEATVLERLQLAEVNLVRGLVLTKDIFSSFTSFEAEDSKSKKLAEDLKVMGLEKAQLESDKRVL</sequence>
<evidence type="ECO:0000259" key="2">
    <source>
        <dbReference type="Pfam" id="PF04195"/>
    </source>
</evidence>
<gene>
    <name evidence="3" type="ORF">Adt_23026</name>
</gene>
<comment type="caution">
    <text evidence="3">The sequence shown here is derived from an EMBL/GenBank/DDBJ whole genome shotgun (WGS) entry which is preliminary data.</text>
</comment>
<organism evidence="3 4">
    <name type="scientific">Abeliophyllum distichum</name>
    <dbReference type="NCBI Taxonomy" id="126358"/>
    <lineage>
        <taxon>Eukaryota</taxon>
        <taxon>Viridiplantae</taxon>
        <taxon>Streptophyta</taxon>
        <taxon>Embryophyta</taxon>
        <taxon>Tracheophyta</taxon>
        <taxon>Spermatophyta</taxon>
        <taxon>Magnoliopsida</taxon>
        <taxon>eudicotyledons</taxon>
        <taxon>Gunneridae</taxon>
        <taxon>Pentapetalae</taxon>
        <taxon>asterids</taxon>
        <taxon>lamiids</taxon>
        <taxon>Lamiales</taxon>
        <taxon>Oleaceae</taxon>
        <taxon>Forsythieae</taxon>
        <taxon>Abeliophyllum</taxon>
    </lineage>
</organism>
<dbReference type="PANTHER" id="PTHR31099:SF28">
    <property type="entry name" value="F5J5.12"/>
    <property type="match status" value="1"/>
</dbReference>
<reference evidence="4" key="1">
    <citation type="submission" date="2024-07" db="EMBL/GenBank/DDBJ databases">
        <title>Two chromosome-level genome assemblies of Korean endemic species Abeliophyllum distichum and Forsythia ovata (Oleaceae).</title>
        <authorList>
            <person name="Jang H."/>
        </authorList>
    </citation>
    <scope>NUCLEOTIDE SEQUENCE [LARGE SCALE GENOMIC DNA]</scope>
</reference>
<dbReference type="Proteomes" id="UP001604336">
    <property type="component" value="Unassembled WGS sequence"/>
</dbReference>
<evidence type="ECO:0000313" key="4">
    <source>
        <dbReference type="Proteomes" id="UP001604336"/>
    </source>
</evidence>
<accession>A0ABD1SAH8</accession>
<feature type="domain" description="Transposase (putative) gypsy type" evidence="2">
    <location>
        <begin position="132"/>
        <end position="170"/>
    </location>
</feature>
<proteinExistence type="predicted"/>
<name>A0ABD1SAH8_9LAMI</name>
<dbReference type="EMBL" id="JBFOLK010000007">
    <property type="protein sequence ID" value="KAL2497476.1"/>
    <property type="molecule type" value="Genomic_DNA"/>
</dbReference>
<dbReference type="Pfam" id="PF04195">
    <property type="entry name" value="Transposase_28"/>
    <property type="match status" value="1"/>
</dbReference>
<feature type="region of interest" description="Disordered" evidence="1">
    <location>
        <begin position="311"/>
        <end position="413"/>
    </location>
</feature>
<feature type="compositionally biased region" description="Basic and acidic residues" evidence="1">
    <location>
        <begin position="344"/>
        <end position="354"/>
    </location>
</feature>
<evidence type="ECO:0000313" key="3">
    <source>
        <dbReference type="EMBL" id="KAL2497476.1"/>
    </source>
</evidence>
<feature type="compositionally biased region" description="Low complexity" evidence="1">
    <location>
        <begin position="1"/>
        <end position="35"/>
    </location>
</feature>
<protein>
    <submittedName>
        <fullName evidence="3">Plus3 domain-containing protein</fullName>
    </submittedName>
</protein>
<feature type="compositionally biased region" description="Polar residues" evidence="1">
    <location>
        <begin position="333"/>
        <end position="343"/>
    </location>
</feature>